<keyword evidence="9" id="KW-1185">Reference proteome</keyword>
<evidence type="ECO:0000313" key="10">
    <source>
        <dbReference type="Proteomes" id="UP000484547"/>
    </source>
</evidence>
<evidence type="ECO:0000313" key="7">
    <source>
        <dbReference type="EMBL" id="MTT75275.1"/>
    </source>
</evidence>
<dbReference type="Proteomes" id="UP000484547">
    <property type="component" value="Unassembled WGS sequence"/>
</dbReference>
<dbReference type="GO" id="GO:0009247">
    <property type="term" value="P:glycolipid biosynthetic process"/>
    <property type="evidence" value="ECO:0007669"/>
    <property type="project" value="InterPro"/>
</dbReference>
<evidence type="ECO:0000259" key="6">
    <source>
        <dbReference type="Pfam" id="PF06925"/>
    </source>
</evidence>
<dbReference type="EMBL" id="WNBW01000001">
    <property type="protein sequence ID" value="MTU03407.1"/>
    <property type="molecule type" value="Genomic_DNA"/>
</dbReference>
<feature type="domain" description="Glycosyl transferase family 28 C-terminal" evidence="5">
    <location>
        <begin position="208"/>
        <end position="317"/>
    </location>
</feature>
<evidence type="ECO:0008006" key="11">
    <source>
        <dbReference type="Google" id="ProtNLM"/>
    </source>
</evidence>
<comment type="caution">
    <text evidence="7">The sequence shown here is derived from an EMBL/GenBank/DDBJ whole genome shotgun (WGS) entry which is preliminary data.</text>
</comment>
<comment type="subcellular location">
    <subcellularLocation>
        <location evidence="1">Membrane</location>
    </subcellularLocation>
</comment>
<gene>
    <name evidence="7" type="ORF">GMD11_03190</name>
    <name evidence="8" type="ORF">GMD18_03190</name>
</gene>
<evidence type="ECO:0000256" key="1">
    <source>
        <dbReference type="ARBA" id="ARBA00004370"/>
    </source>
</evidence>
<dbReference type="Pfam" id="PF06925">
    <property type="entry name" value="MGDG_synth"/>
    <property type="match status" value="1"/>
</dbReference>
<dbReference type="InterPro" id="IPR050519">
    <property type="entry name" value="Glycosyltransf_28_UgtP"/>
</dbReference>
<protein>
    <recommendedName>
        <fullName evidence="11">Processive diacylglycerol beta-glucosyltransferase</fullName>
    </recommendedName>
</protein>
<dbReference type="GO" id="GO:0016020">
    <property type="term" value="C:membrane"/>
    <property type="evidence" value="ECO:0007669"/>
    <property type="project" value="UniProtKB-SubCell"/>
</dbReference>
<dbReference type="RefSeq" id="WP_130919987.1">
    <property type="nucleotide sequence ID" value="NZ_CAUBBC010000001.1"/>
</dbReference>
<dbReference type="PANTHER" id="PTHR43025:SF3">
    <property type="entry name" value="MONOGALACTOSYLDIACYLGLYCEROL SYNTHASE 1, CHLOROPLASTIC"/>
    <property type="match status" value="1"/>
</dbReference>
<reference evidence="9 10" key="1">
    <citation type="journal article" date="2019" name="Nat. Med.">
        <title>A library of human gut bacterial isolates paired with longitudinal multiomics data enables mechanistic microbiome research.</title>
        <authorList>
            <person name="Poyet M."/>
            <person name="Groussin M."/>
            <person name="Gibbons S.M."/>
            <person name="Avila-Pacheco J."/>
            <person name="Jiang X."/>
            <person name="Kearney S.M."/>
            <person name="Perrotta A.R."/>
            <person name="Berdy B."/>
            <person name="Zhao S."/>
            <person name="Lieberman T.D."/>
            <person name="Swanson P.K."/>
            <person name="Smith M."/>
            <person name="Roesemann S."/>
            <person name="Alexander J.E."/>
            <person name="Rich S.A."/>
            <person name="Livny J."/>
            <person name="Vlamakis H."/>
            <person name="Clish C."/>
            <person name="Bullock K."/>
            <person name="Deik A."/>
            <person name="Scott J."/>
            <person name="Pierce K.A."/>
            <person name="Xavier R.J."/>
            <person name="Alm E.J."/>
        </authorList>
    </citation>
    <scope>NUCLEOTIDE SEQUENCE [LARGE SCALE GENOMIC DNA]</scope>
    <source>
        <strain evidence="7 10">BIOML-A13</strain>
        <strain evidence="8 9">BIOML-A3</strain>
    </source>
</reference>
<sequence length="374" mass="41784">MASCEKKYTILLLSAPIGSGHKLAAQALEQSFALADNVQVVHGSIFDFFPGSIGNAFLRFYLWVLSYCPWLYELAYKWGNRQSGSLWLRNFINGTLASLAQDFIVRTNPDAVIATHATPAGIMAIYKKKFKPDLLLGAVVTDYTVHKWWLCEGVDVYFAASENLRAQFDGIDAEVLPTGIPVRRQFYQAYDRQELRRKFNWSEQDIVCLLMGGGEGLLPMESIVKAFHGYLPQRLKIIAVAGHNEILQHRLEIFKEIPLTVYGFTDDVPELLLAADIVVTKAGGLTAAETLIAGCNYIIYKPLPGQETGNAVYLEQYCGAQVAGSPQEVKTMVCRYADVDSQVRLLQRQQRSLKYGKPGAAEEISNYILKKLEK</sequence>
<comment type="similarity">
    <text evidence="2">Belongs to the glycosyltransferase 28 family.</text>
</comment>
<dbReference type="SUPFAM" id="SSF53756">
    <property type="entry name" value="UDP-Glycosyltransferase/glycogen phosphorylase"/>
    <property type="match status" value="1"/>
</dbReference>
<dbReference type="AlphaFoldDB" id="A0A7X2XEL3"/>
<keyword evidence="3" id="KW-0328">Glycosyltransferase</keyword>
<dbReference type="Gene3D" id="3.40.50.2000">
    <property type="entry name" value="Glycogen Phosphorylase B"/>
    <property type="match status" value="1"/>
</dbReference>
<dbReference type="GO" id="GO:0016758">
    <property type="term" value="F:hexosyltransferase activity"/>
    <property type="evidence" value="ECO:0007669"/>
    <property type="project" value="InterPro"/>
</dbReference>
<dbReference type="Pfam" id="PF04101">
    <property type="entry name" value="Glyco_tran_28_C"/>
    <property type="match status" value="1"/>
</dbReference>
<proteinExistence type="inferred from homology"/>
<dbReference type="InterPro" id="IPR007235">
    <property type="entry name" value="Glyco_trans_28_C"/>
</dbReference>
<dbReference type="OrthoDB" id="9815663at2"/>
<dbReference type="PANTHER" id="PTHR43025">
    <property type="entry name" value="MONOGALACTOSYLDIACYLGLYCEROL SYNTHASE"/>
    <property type="match status" value="1"/>
</dbReference>
<evidence type="ECO:0000259" key="5">
    <source>
        <dbReference type="Pfam" id="PF04101"/>
    </source>
</evidence>
<evidence type="ECO:0000256" key="2">
    <source>
        <dbReference type="ARBA" id="ARBA00006962"/>
    </source>
</evidence>
<evidence type="ECO:0000256" key="4">
    <source>
        <dbReference type="ARBA" id="ARBA00022679"/>
    </source>
</evidence>
<feature type="domain" description="Diacylglycerol glucosyltransferase N-terminal" evidence="6">
    <location>
        <begin position="21"/>
        <end position="182"/>
    </location>
</feature>
<dbReference type="InterPro" id="IPR009695">
    <property type="entry name" value="Diacylglyc_glucosyltr_N"/>
</dbReference>
<keyword evidence="4" id="KW-0808">Transferase</keyword>
<organism evidence="7 10">
    <name type="scientific">Phascolarctobacterium faecium</name>
    <dbReference type="NCBI Taxonomy" id="33025"/>
    <lineage>
        <taxon>Bacteria</taxon>
        <taxon>Bacillati</taxon>
        <taxon>Bacillota</taxon>
        <taxon>Negativicutes</taxon>
        <taxon>Acidaminococcales</taxon>
        <taxon>Acidaminococcaceae</taxon>
        <taxon>Phascolarctobacterium</taxon>
    </lineage>
</organism>
<evidence type="ECO:0000313" key="8">
    <source>
        <dbReference type="EMBL" id="MTU03407.1"/>
    </source>
</evidence>
<evidence type="ECO:0000313" key="9">
    <source>
        <dbReference type="Proteomes" id="UP000443070"/>
    </source>
</evidence>
<dbReference type="Proteomes" id="UP000443070">
    <property type="component" value="Unassembled WGS sequence"/>
</dbReference>
<accession>A0A7X2XEL3</accession>
<evidence type="ECO:0000256" key="3">
    <source>
        <dbReference type="ARBA" id="ARBA00022676"/>
    </source>
</evidence>
<name>A0A7X2XEL3_9FIRM</name>
<dbReference type="EMBL" id="WNBM01000001">
    <property type="protein sequence ID" value="MTT75275.1"/>
    <property type="molecule type" value="Genomic_DNA"/>
</dbReference>